<evidence type="ECO:0000313" key="3">
    <source>
        <dbReference type="Proteomes" id="UP000198310"/>
    </source>
</evidence>
<feature type="transmembrane region" description="Helical" evidence="1">
    <location>
        <begin position="159"/>
        <end position="180"/>
    </location>
</feature>
<protein>
    <recommendedName>
        <fullName evidence="4">PAP2 superfamily protein</fullName>
    </recommendedName>
</protein>
<feature type="transmembrane region" description="Helical" evidence="1">
    <location>
        <begin position="82"/>
        <end position="99"/>
    </location>
</feature>
<feature type="transmembrane region" description="Helical" evidence="1">
    <location>
        <begin position="187"/>
        <end position="208"/>
    </location>
</feature>
<accession>A0A238YU91</accession>
<dbReference type="Proteomes" id="UP000198310">
    <property type="component" value="Unassembled WGS sequence"/>
</dbReference>
<evidence type="ECO:0000256" key="1">
    <source>
        <dbReference type="SAM" id="Phobius"/>
    </source>
</evidence>
<proteinExistence type="predicted"/>
<evidence type="ECO:0008006" key="4">
    <source>
        <dbReference type="Google" id="ProtNLM"/>
    </source>
</evidence>
<feature type="transmembrane region" description="Helical" evidence="1">
    <location>
        <begin position="43"/>
        <end position="70"/>
    </location>
</feature>
<evidence type="ECO:0000313" key="2">
    <source>
        <dbReference type="EMBL" id="SNR74522.1"/>
    </source>
</evidence>
<feature type="transmembrane region" description="Helical" evidence="1">
    <location>
        <begin position="132"/>
        <end position="153"/>
    </location>
</feature>
<feature type="transmembrane region" description="Helical" evidence="1">
    <location>
        <begin position="105"/>
        <end position="125"/>
    </location>
</feature>
<dbReference type="AlphaFoldDB" id="A0A238YU91"/>
<dbReference type="EMBL" id="FZNS01000006">
    <property type="protein sequence ID" value="SNR74522.1"/>
    <property type="molecule type" value="Genomic_DNA"/>
</dbReference>
<keyword evidence="1" id="KW-0812">Transmembrane</keyword>
<gene>
    <name evidence="2" type="ORF">SAMN06269173_10690</name>
</gene>
<keyword evidence="1" id="KW-0472">Membrane</keyword>
<sequence>MPRFLATVLSAVFHPLLVPSYLFYIVCYQLPGVVLRPLLPDRWLVLGVVLLFTFVLPTLGSGMLLYAGLIDSLEMPKRRQRAWPLLLATASFGAAAFLLRRPSFFDALLGHMMLGMMIAVLLTFVITLRWKISAHGVGMGGALGLFGLLYVSADPYAGVLWWLVATCILAGAVGSARLALNAHTEAQVWAGLALGVGLVLGLGTGLTLR</sequence>
<organism evidence="2 3">
    <name type="scientific">Hymenobacter mucosus</name>
    <dbReference type="NCBI Taxonomy" id="1411120"/>
    <lineage>
        <taxon>Bacteria</taxon>
        <taxon>Pseudomonadati</taxon>
        <taxon>Bacteroidota</taxon>
        <taxon>Cytophagia</taxon>
        <taxon>Cytophagales</taxon>
        <taxon>Hymenobacteraceae</taxon>
        <taxon>Hymenobacter</taxon>
    </lineage>
</organism>
<keyword evidence="3" id="KW-1185">Reference proteome</keyword>
<keyword evidence="1" id="KW-1133">Transmembrane helix</keyword>
<reference evidence="3" key="1">
    <citation type="submission" date="2017-06" db="EMBL/GenBank/DDBJ databases">
        <authorList>
            <person name="Varghese N."/>
            <person name="Submissions S."/>
        </authorList>
    </citation>
    <scope>NUCLEOTIDE SEQUENCE [LARGE SCALE GENOMIC DNA]</scope>
    <source>
        <strain evidence="3">DSM 28041</strain>
    </source>
</reference>
<name>A0A238YU91_9BACT</name>